<proteinExistence type="predicted"/>
<accession>A0ABY9MAJ6</accession>
<dbReference type="RefSeq" id="WP_306951994.1">
    <property type="nucleotide sequence ID" value="NZ_CP132977.1"/>
</dbReference>
<reference evidence="1 2" key="1">
    <citation type="submission" date="2023-08" db="EMBL/GenBank/DDBJ databases">
        <title>Achromobacter seleniivolatilans sp. nov., isolated from seleniferous soil.</title>
        <authorList>
            <person name="Zhang S."/>
            <person name="Li K."/>
            <person name="Peng J."/>
            <person name="Zhao Q."/>
            <person name="Wang H."/>
            <person name="Guo Y."/>
        </authorList>
    </citation>
    <scope>NUCLEOTIDE SEQUENCE [LARGE SCALE GENOMIC DNA]</scope>
    <source>
        <strain evidence="1 2">R39</strain>
        <plasmid evidence="1 2">unnamed</plasmid>
    </source>
</reference>
<organism evidence="1 2">
    <name type="scientific">Achromobacter seleniivolatilans</name>
    <dbReference type="NCBI Taxonomy" id="3047478"/>
    <lineage>
        <taxon>Bacteria</taxon>
        <taxon>Pseudomonadati</taxon>
        <taxon>Pseudomonadota</taxon>
        <taxon>Betaproteobacteria</taxon>
        <taxon>Burkholderiales</taxon>
        <taxon>Alcaligenaceae</taxon>
        <taxon>Achromobacter</taxon>
    </lineage>
</organism>
<evidence type="ECO:0000313" key="2">
    <source>
        <dbReference type="Proteomes" id="UP001234798"/>
    </source>
</evidence>
<name>A0ABY9MAJ6_9BURK</name>
<protein>
    <recommendedName>
        <fullName evidence="3">DUF4288 domain-containing protein</fullName>
    </recommendedName>
</protein>
<sequence>MSHSITLYCVETKQAVHAAEQSSSWFRGPDYAVVLGAFCLAHVGRELKTTYDLDSVVDNSLDYDVWTAENAVERYAAIEGEELEHLESRLVFPYL</sequence>
<keyword evidence="2" id="KW-1185">Reference proteome</keyword>
<gene>
    <name evidence="1" type="ORF">RAS12_30735</name>
</gene>
<keyword evidence="1" id="KW-0614">Plasmid</keyword>
<evidence type="ECO:0008006" key="3">
    <source>
        <dbReference type="Google" id="ProtNLM"/>
    </source>
</evidence>
<geneLocation type="plasmid" evidence="1 2">
    <name>unnamed</name>
</geneLocation>
<evidence type="ECO:0000313" key="1">
    <source>
        <dbReference type="EMBL" id="WMD24011.1"/>
    </source>
</evidence>
<dbReference type="EMBL" id="CP132977">
    <property type="protein sequence ID" value="WMD24011.1"/>
    <property type="molecule type" value="Genomic_DNA"/>
</dbReference>
<dbReference type="Proteomes" id="UP001234798">
    <property type="component" value="Plasmid unnamed"/>
</dbReference>